<protein>
    <submittedName>
        <fullName evidence="1">Uncharacterized protein</fullName>
    </submittedName>
</protein>
<organism evidence="1 2">
    <name type="scientific">Mesorhizobium delmotii</name>
    <dbReference type="NCBI Taxonomy" id="1631247"/>
    <lineage>
        <taxon>Bacteria</taxon>
        <taxon>Pseudomonadati</taxon>
        <taxon>Pseudomonadota</taxon>
        <taxon>Alphaproteobacteria</taxon>
        <taxon>Hyphomicrobiales</taxon>
        <taxon>Phyllobacteriaceae</taxon>
        <taxon>Mesorhizobium</taxon>
    </lineage>
</organism>
<dbReference type="Proteomes" id="UP000245698">
    <property type="component" value="Unassembled WGS sequence"/>
</dbReference>
<name>A0A2P9AJ43_9HYPH</name>
<proteinExistence type="predicted"/>
<evidence type="ECO:0000313" key="1">
    <source>
        <dbReference type="EMBL" id="SJM31155.1"/>
    </source>
</evidence>
<dbReference type="AlphaFoldDB" id="A0A2P9AJ43"/>
<sequence>MPGHRTPASNNVPHAFLFHWNECTSTVESVVRIFRCRRVNDGCQRCCSRRSSTSAYTPIRALLGTNGEGLERVDSVEKGRNQAILPNMLEYFSAKLQIMNRGSREVCSENCISALGACCRVRRIFSTLSVRTCPRAGL</sequence>
<reference evidence="2" key="1">
    <citation type="submission" date="2016-12" db="EMBL/GenBank/DDBJ databases">
        <authorList>
            <person name="Brunel B."/>
        </authorList>
    </citation>
    <scope>NUCLEOTIDE SEQUENCE [LARGE SCALE GENOMIC DNA]</scope>
</reference>
<dbReference type="EMBL" id="FUIG01000024">
    <property type="protein sequence ID" value="SJM31155.1"/>
    <property type="molecule type" value="Genomic_DNA"/>
</dbReference>
<keyword evidence="2" id="KW-1185">Reference proteome</keyword>
<evidence type="ECO:0000313" key="2">
    <source>
        <dbReference type="Proteomes" id="UP000245698"/>
    </source>
</evidence>
<gene>
    <name evidence="1" type="ORF">BQ8482_180383</name>
</gene>
<accession>A0A2P9AJ43</accession>